<dbReference type="GO" id="GO:0008909">
    <property type="term" value="F:isochorismate synthase activity"/>
    <property type="evidence" value="ECO:0007669"/>
    <property type="project" value="UniProtKB-EC"/>
</dbReference>
<evidence type="ECO:0000256" key="5">
    <source>
        <dbReference type="ARBA" id="ARBA00041564"/>
    </source>
</evidence>
<dbReference type="EC" id="5.4.4.2" evidence="3"/>
<name>A0A4T1ZRR1_9PSED</name>
<sequence>MNALTRIARGGSQRSDIYAPTYRFYSPEGGVEASGCFKAIDTPAGEDGQGVERGVEAAFAEAKAAGLQQPIVVGVIPFDKQQPSSLFVPRHASRLLPGAPPTTVYGFPCGKARHCTEQPNQAGFKQAVGRAVEVLRGGQVSKVVLSRLLQLEFDIAPCAATVFQGLRQQNPEAYHFSMDLPAGGVLIGASPELLLRQQGRHFTSNPLAGSAKRLLDPAADDLVAQALLRSSKDLHEHRLVIEELERQLRPLCRSLNVAQEPSLLKTARLWHLSTQIAGELATPATALSLACRLHPTPALCGFPTAAAKRLIAELEPFDRGVFGGIVGWSDADGNGEWAVVIRCGIVEHTRVSLFAGAGLVTASCPESEWLETGNKLGTMLSAFGLEREAL</sequence>
<keyword evidence="8" id="KW-1185">Reference proteome</keyword>
<dbReference type="PANTHER" id="PTHR42839">
    <property type="entry name" value="ISOCHORISMATE SYNTHASE ENTC"/>
    <property type="match status" value="1"/>
</dbReference>
<dbReference type="InterPro" id="IPR015890">
    <property type="entry name" value="Chorismate_C"/>
</dbReference>
<dbReference type="OrthoDB" id="9806579at2"/>
<gene>
    <name evidence="7" type="ORF">D8779_18600</name>
</gene>
<organism evidence="7 8">
    <name type="scientific">Pseudomonas leptonychotis</name>
    <dbReference type="NCBI Taxonomy" id="2448482"/>
    <lineage>
        <taxon>Bacteria</taxon>
        <taxon>Pseudomonadati</taxon>
        <taxon>Pseudomonadota</taxon>
        <taxon>Gammaproteobacteria</taxon>
        <taxon>Pseudomonadales</taxon>
        <taxon>Pseudomonadaceae</taxon>
        <taxon>Pseudomonas</taxon>
    </lineage>
</organism>
<dbReference type="EMBL" id="RFLV01000005">
    <property type="protein sequence ID" value="TIH06843.1"/>
    <property type="molecule type" value="Genomic_DNA"/>
</dbReference>
<comment type="catalytic activity">
    <reaction evidence="1">
        <text>chorismate = isochorismate</text>
        <dbReference type="Rhea" id="RHEA:18985"/>
        <dbReference type="ChEBI" id="CHEBI:29748"/>
        <dbReference type="ChEBI" id="CHEBI:29780"/>
        <dbReference type="EC" id="5.4.4.2"/>
    </reaction>
</comment>
<comment type="similarity">
    <text evidence="2">Belongs to the isochorismate synthase family.</text>
</comment>
<evidence type="ECO:0000256" key="2">
    <source>
        <dbReference type="ARBA" id="ARBA00005297"/>
    </source>
</evidence>
<evidence type="ECO:0000256" key="3">
    <source>
        <dbReference type="ARBA" id="ARBA00012824"/>
    </source>
</evidence>
<dbReference type="InterPro" id="IPR004561">
    <property type="entry name" value="IsoChor_synthase"/>
</dbReference>
<keyword evidence="4 7" id="KW-0413">Isomerase</keyword>
<proteinExistence type="inferred from homology"/>
<accession>A0A4T1ZRR1</accession>
<dbReference type="InterPro" id="IPR005801">
    <property type="entry name" value="ADC_synthase"/>
</dbReference>
<dbReference type="PANTHER" id="PTHR42839:SF2">
    <property type="entry name" value="ISOCHORISMATE SYNTHASE ENTC"/>
    <property type="match status" value="1"/>
</dbReference>
<evidence type="ECO:0000313" key="7">
    <source>
        <dbReference type="EMBL" id="TIH06843.1"/>
    </source>
</evidence>
<feature type="domain" description="Chorismate-utilising enzyme C-terminal" evidence="6">
    <location>
        <begin position="121"/>
        <end position="375"/>
    </location>
</feature>
<reference evidence="7 8" key="1">
    <citation type="submission" date="2018-10" db="EMBL/GenBank/DDBJ databases">
        <title>Pseudomonas leptonychotis sp. nov., isolated from Weddell seals in Antarctica.</title>
        <authorList>
            <person name="Novakova D."/>
            <person name="Svec P."/>
            <person name="Kralova S."/>
            <person name="Kristofova L."/>
            <person name="Zeman M."/>
            <person name="Pantucek R."/>
            <person name="Maslanova I."/>
            <person name="Sedlacek I."/>
        </authorList>
    </citation>
    <scope>NUCLEOTIDE SEQUENCE [LARGE SCALE GENOMIC DNA]</scope>
    <source>
        <strain evidence="7 8">CCM 8849</strain>
    </source>
</reference>
<evidence type="ECO:0000256" key="1">
    <source>
        <dbReference type="ARBA" id="ARBA00000799"/>
    </source>
</evidence>
<evidence type="ECO:0000259" key="6">
    <source>
        <dbReference type="Pfam" id="PF00425"/>
    </source>
</evidence>
<comment type="caution">
    <text evidence="7">The sequence shown here is derived from an EMBL/GenBank/DDBJ whole genome shotgun (WGS) entry which is preliminary data.</text>
</comment>
<dbReference type="Gene3D" id="3.60.120.10">
    <property type="entry name" value="Anthranilate synthase"/>
    <property type="match status" value="1"/>
</dbReference>
<evidence type="ECO:0000256" key="4">
    <source>
        <dbReference type="ARBA" id="ARBA00023235"/>
    </source>
</evidence>
<dbReference type="SUPFAM" id="SSF56322">
    <property type="entry name" value="ADC synthase"/>
    <property type="match status" value="1"/>
</dbReference>
<dbReference type="AlphaFoldDB" id="A0A4T1ZRR1"/>
<dbReference type="NCBIfam" id="TIGR00543">
    <property type="entry name" value="isochor_syn"/>
    <property type="match status" value="1"/>
</dbReference>
<dbReference type="RefSeq" id="WP_136665954.1">
    <property type="nucleotide sequence ID" value="NZ_RFLV01000005.1"/>
</dbReference>
<dbReference type="Proteomes" id="UP000307541">
    <property type="component" value="Unassembled WGS sequence"/>
</dbReference>
<evidence type="ECO:0000313" key="8">
    <source>
        <dbReference type="Proteomes" id="UP000307541"/>
    </source>
</evidence>
<protein>
    <recommendedName>
        <fullName evidence="3">isochorismate synthase</fullName>
        <ecNumber evidence="3">5.4.4.2</ecNumber>
    </recommendedName>
    <alternativeName>
        <fullName evidence="5">Isochorismate mutase</fullName>
    </alternativeName>
</protein>
<dbReference type="Pfam" id="PF00425">
    <property type="entry name" value="Chorismate_bind"/>
    <property type="match status" value="1"/>
</dbReference>